<dbReference type="PANTHER" id="PTHR30336">
    <property type="entry name" value="INNER MEMBRANE PROTEIN, PROBABLE PERMEASE"/>
    <property type="match status" value="1"/>
</dbReference>
<feature type="transmembrane region" description="Helical" evidence="1">
    <location>
        <begin position="35"/>
        <end position="57"/>
    </location>
</feature>
<feature type="domain" description="DUF218" evidence="2">
    <location>
        <begin position="75"/>
        <end position="239"/>
    </location>
</feature>
<reference evidence="3 4" key="1">
    <citation type="submission" date="2019-06" db="EMBL/GenBank/DDBJ databases">
        <title>Lysobacter alkalisoli sp. nov. isolated from saline soil.</title>
        <authorList>
            <person name="Sun J.-Q."/>
            <person name="Xu L."/>
        </authorList>
    </citation>
    <scope>NUCLEOTIDE SEQUENCE [LARGE SCALE GENOMIC DNA]</scope>
    <source>
        <strain evidence="3 4">JCM 31130</strain>
    </source>
</reference>
<dbReference type="InterPro" id="IPR003848">
    <property type="entry name" value="DUF218"/>
</dbReference>
<dbReference type="GO" id="GO:0043164">
    <property type="term" value="P:Gram-negative-bacterium-type cell wall biogenesis"/>
    <property type="evidence" value="ECO:0007669"/>
    <property type="project" value="TreeGrafter"/>
</dbReference>
<keyword evidence="1" id="KW-0812">Transmembrane</keyword>
<sequence length="249" mass="26521">MSELLLSPLSLSILLGLALWLGWRRLPFALRVGGVLAWVMLLALCAPVGANALVAWVEADAGPVPGCEATRGAPVVVLSGGLDRRPYSRDDYAALAPDTWRRLHAGIAFWRRQGEPRLVLVGGGPYPIKEAEVMASLAEAWGVPATRIDTEALSLTTWENASQLASLGSVPGLGAEEAAWLVSSPLHLPRAMTAFRAAGIKVCPHPGESDYVGPGGVGYFIPQASAIAKSRRAIHELVGQGVYRYRGRR</sequence>
<dbReference type="OrthoDB" id="9809813at2"/>
<accession>A0A508A6S9</accession>
<protein>
    <submittedName>
        <fullName evidence="3">YdcF family protein</fullName>
    </submittedName>
</protein>
<evidence type="ECO:0000256" key="1">
    <source>
        <dbReference type="SAM" id="Phobius"/>
    </source>
</evidence>
<evidence type="ECO:0000313" key="3">
    <source>
        <dbReference type="EMBL" id="TQD41462.1"/>
    </source>
</evidence>
<dbReference type="Pfam" id="PF02698">
    <property type="entry name" value="DUF218"/>
    <property type="match status" value="1"/>
</dbReference>
<dbReference type="GO" id="GO:0005886">
    <property type="term" value="C:plasma membrane"/>
    <property type="evidence" value="ECO:0007669"/>
    <property type="project" value="TreeGrafter"/>
</dbReference>
<gene>
    <name evidence="3" type="ORF">FKV25_12735</name>
</gene>
<proteinExistence type="predicted"/>
<keyword evidence="4" id="KW-1185">Reference proteome</keyword>
<dbReference type="RefSeq" id="WP_141519179.1">
    <property type="nucleotide sequence ID" value="NZ_VICE01000120.1"/>
</dbReference>
<name>A0A508A6S9_9GAMM</name>
<dbReference type="Proteomes" id="UP000318212">
    <property type="component" value="Unassembled WGS sequence"/>
</dbReference>
<dbReference type="Gene3D" id="3.40.50.620">
    <property type="entry name" value="HUPs"/>
    <property type="match status" value="1"/>
</dbReference>
<feature type="transmembrane region" description="Helical" evidence="1">
    <location>
        <begin position="6"/>
        <end position="23"/>
    </location>
</feature>
<evidence type="ECO:0000259" key="2">
    <source>
        <dbReference type="Pfam" id="PF02698"/>
    </source>
</evidence>
<dbReference type="GO" id="GO:0000270">
    <property type="term" value="P:peptidoglycan metabolic process"/>
    <property type="evidence" value="ECO:0007669"/>
    <property type="project" value="TreeGrafter"/>
</dbReference>
<dbReference type="InterPro" id="IPR051599">
    <property type="entry name" value="Cell_Envelope_Assoc"/>
</dbReference>
<evidence type="ECO:0000313" key="4">
    <source>
        <dbReference type="Proteomes" id="UP000318212"/>
    </source>
</evidence>
<dbReference type="AlphaFoldDB" id="A0A508A6S9"/>
<dbReference type="PANTHER" id="PTHR30336:SF4">
    <property type="entry name" value="ENVELOPE BIOGENESIS FACTOR ELYC"/>
    <property type="match status" value="1"/>
</dbReference>
<keyword evidence="1" id="KW-1133">Transmembrane helix</keyword>
<dbReference type="EMBL" id="VICE01000120">
    <property type="protein sequence ID" value="TQD41462.1"/>
    <property type="molecule type" value="Genomic_DNA"/>
</dbReference>
<keyword evidence="1" id="KW-0472">Membrane</keyword>
<dbReference type="CDD" id="cd06259">
    <property type="entry name" value="YdcF-like"/>
    <property type="match status" value="1"/>
</dbReference>
<organism evidence="3 4">
    <name type="scientific">Marilutibacter aestuarii</name>
    <dbReference type="NCBI Taxonomy" id="1706195"/>
    <lineage>
        <taxon>Bacteria</taxon>
        <taxon>Pseudomonadati</taxon>
        <taxon>Pseudomonadota</taxon>
        <taxon>Gammaproteobacteria</taxon>
        <taxon>Lysobacterales</taxon>
        <taxon>Lysobacteraceae</taxon>
        <taxon>Marilutibacter</taxon>
    </lineage>
</organism>
<comment type="caution">
    <text evidence="3">The sequence shown here is derived from an EMBL/GenBank/DDBJ whole genome shotgun (WGS) entry which is preliminary data.</text>
</comment>
<dbReference type="InterPro" id="IPR014729">
    <property type="entry name" value="Rossmann-like_a/b/a_fold"/>
</dbReference>